<proteinExistence type="predicted"/>
<dbReference type="Proteomes" id="UP000282759">
    <property type="component" value="Unassembled WGS sequence"/>
</dbReference>
<reference evidence="2 3" key="1">
    <citation type="submission" date="2019-01" db="EMBL/GenBank/DDBJ databases">
        <authorList>
            <person name="Chen W.-M."/>
        </authorList>
    </citation>
    <scope>NUCLEOTIDE SEQUENCE [LARGE SCALE GENOMIC DNA]</scope>
    <source>
        <strain evidence="2 3">YBJ-36</strain>
    </source>
</reference>
<sequence>MEPSKENVAPGQQNYPTGNPDEDNKLAHPEEEITRGARQEDQLDKMKEAAPEGDEGKEHGAEPNVYQYKRQETNDSDE</sequence>
<feature type="compositionally biased region" description="Basic and acidic residues" evidence="1">
    <location>
        <begin position="69"/>
        <end position="78"/>
    </location>
</feature>
<evidence type="ECO:0000313" key="2">
    <source>
        <dbReference type="EMBL" id="RVU00314.1"/>
    </source>
</evidence>
<feature type="compositionally biased region" description="Basic and acidic residues" evidence="1">
    <location>
        <begin position="22"/>
        <end position="61"/>
    </location>
</feature>
<dbReference type="EMBL" id="SACK01000005">
    <property type="protein sequence ID" value="RVU00314.1"/>
    <property type="molecule type" value="Genomic_DNA"/>
</dbReference>
<keyword evidence="3" id="KW-1185">Reference proteome</keyword>
<organism evidence="2 3">
    <name type="scientific">Mucilaginibacter limnophilus</name>
    <dbReference type="NCBI Taxonomy" id="1932778"/>
    <lineage>
        <taxon>Bacteria</taxon>
        <taxon>Pseudomonadati</taxon>
        <taxon>Bacteroidota</taxon>
        <taxon>Sphingobacteriia</taxon>
        <taxon>Sphingobacteriales</taxon>
        <taxon>Sphingobacteriaceae</taxon>
        <taxon>Mucilaginibacter</taxon>
    </lineage>
</organism>
<evidence type="ECO:0000313" key="3">
    <source>
        <dbReference type="Proteomes" id="UP000282759"/>
    </source>
</evidence>
<dbReference type="OrthoDB" id="799746at2"/>
<protein>
    <submittedName>
        <fullName evidence="2">Uncharacterized protein</fullName>
    </submittedName>
</protein>
<comment type="caution">
    <text evidence="2">The sequence shown here is derived from an EMBL/GenBank/DDBJ whole genome shotgun (WGS) entry which is preliminary data.</text>
</comment>
<feature type="region of interest" description="Disordered" evidence="1">
    <location>
        <begin position="1"/>
        <end position="78"/>
    </location>
</feature>
<dbReference type="RefSeq" id="WP_127705412.1">
    <property type="nucleotide sequence ID" value="NZ_SACK01000005.1"/>
</dbReference>
<evidence type="ECO:0000256" key="1">
    <source>
        <dbReference type="SAM" id="MobiDB-lite"/>
    </source>
</evidence>
<gene>
    <name evidence="2" type="ORF">EOD41_12585</name>
</gene>
<name>A0A3S2VLT9_9SPHI</name>
<dbReference type="AlphaFoldDB" id="A0A3S2VLT9"/>
<accession>A0A3S2VLT9</accession>